<dbReference type="OrthoDB" id="5289726at2"/>
<dbReference type="InParanoid" id="A0A259TYA5"/>
<name>A0A259TYA5_9BACT</name>
<dbReference type="Proteomes" id="UP000216446">
    <property type="component" value="Unassembled WGS sequence"/>
</dbReference>
<organism evidence="4 5">
    <name type="scientific">Rubricoccus marinus</name>
    <dbReference type="NCBI Taxonomy" id="716817"/>
    <lineage>
        <taxon>Bacteria</taxon>
        <taxon>Pseudomonadati</taxon>
        <taxon>Rhodothermota</taxon>
        <taxon>Rhodothermia</taxon>
        <taxon>Rhodothermales</taxon>
        <taxon>Rubricoccaceae</taxon>
        <taxon>Rubricoccus</taxon>
    </lineage>
</organism>
<accession>A0A259TYA5</accession>
<evidence type="ECO:0000313" key="5">
    <source>
        <dbReference type="Proteomes" id="UP000216446"/>
    </source>
</evidence>
<dbReference type="PIRSF" id="PIRSF018005">
    <property type="entry name" value="UCP018005"/>
    <property type="match status" value="1"/>
</dbReference>
<feature type="domain" description="Histidine-specific methyltransferase SAM-dependent" evidence="3">
    <location>
        <begin position="17"/>
        <end position="317"/>
    </location>
</feature>
<dbReference type="InterPro" id="IPR017804">
    <property type="entry name" value="MeTrfase_EgtD-like"/>
</dbReference>
<dbReference type="InterPro" id="IPR019257">
    <property type="entry name" value="MeTrfase_dom"/>
</dbReference>
<dbReference type="Pfam" id="PF10017">
    <property type="entry name" value="Methyltransf_33"/>
    <property type="match status" value="1"/>
</dbReference>
<sequence length="323" mass="35532">MPDSALASGATTAADAFRRDVLSGLRKSQKTLPSKYLYDARGSELFDQITRLDVYYPTETERAILREHIGEIAAAIGDRPIVVEYGSGSSDKTRILLEELQHEIAAYVPIDISPSALGDAAERLRQRYPAMEVLPVAADYTRPLALPELPPHDHIVVFFPGSTIGNFEADEARAFFAQAARVAGSGRGTGGLLIGADQRKPLDVLIPAYDDPEGVTAAFNLNLLTRINRELDADFDLGLWRHEARWNENESRIEMHLVSQADQRATVAGEAFAFASGETIHTEISTKYGPEGLADLAADAGWTRQDRWTDARSWFAVERYTLG</sequence>
<dbReference type="PANTHER" id="PTHR43397:SF1">
    <property type="entry name" value="ERGOTHIONEINE BIOSYNTHESIS PROTEIN 1"/>
    <property type="match status" value="1"/>
</dbReference>
<evidence type="ECO:0000259" key="3">
    <source>
        <dbReference type="Pfam" id="PF10017"/>
    </source>
</evidence>
<proteinExistence type="predicted"/>
<dbReference type="EMBL" id="MQWB01000001">
    <property type="protein sequence ID" value="OZC02676.1"/>
    <property type="molecule type" value="Genomic_DNA"/>
</dbReference>
<dbReference type="InterPro" id="IPR051128">
    <property type="entry name" value="EgtD_Methyltrsf_superfamily"/>
</dbReference>
<dbReference type="SUPFAM" id="SSF53335">
    <property type="entry name" value="S-adenosyl-L-methionine-dependent methyltransferases"/>
    <property type="match status" value="1"/>
</dbReference>
<dbReference type="NCBIfam" id="TIGR03438">
    <property type="entry name" value="egtD_ergothio"/>
    <property type="match status" value="1"/>
</dbReference>
<evidence type="ECO:0000313" key="4">
    <source>
        <dbReference type="EMBL" id="OZC02676.1"/>
    </source>
</evidence>
<dbReference type="AlphaFoldDB" id="A0A259TYA5"/>
<reference evidence="4 5" key="1">
    <citation type="submission" date="2016-11" db="EMBL/GenBank/DDBJ databases">
        <title>Study of marine rhodopsin-containing bacteria.</title>
        <authorList>
            <person name="Yoshizawa S."/>
            <person name="Kumagai Y."/>
            <person name="Kogure K."/>
        </authorList>
    </citation>
    <scope>NUCLEOTIDE SEQUENCE [LARGE SCALE GENOMIC DNA]</scope>
    <source>
        <strain evidence="4 5">SG-29</strain>
    </source>
</reference>
<keyword evidence="1 4" id="KW-0489">Methyltransferase</keyword>
<comment type="caution">
    <text evidence="4">The sequence shown here is derived from an EMBL/GenBank/DDBJ whole genome shotgun (WGS) entry which is preliminary data.</text>
</comment>
<evidence type="ECO:0000256" key="2">
    <source>
        <dbReference type="ARBA" id="ARBA00022679"/>
    </source>
</evidence>
<dbReference type="Gene3D" id="3.40.50.150">
    <property type="entry name" value="Vaccinia Virus protein VP39"/>
    <property type="match status" value="1"/>
</dbReference>
<protein>
    <submittedName>
        <fullName evidence="4">Dimethylhistidine N-methyltransferase</fullName>
    </submittedName>
</protein>
<dbReference type="RefSeq" id="WP_094547151.1">
    <property type="nucleotide sequence ID" value="NZ_MQWB01000001.1"/>
</dbReference>
<gene>
    <name evidence="4" type="ORF">BSZ36_06625</name>
</gene>
<dbReference type="GO" id="GO:0008168">
    <property type="term" value="F:methyltransferase activity"/>
    <property type="evidence" value="ECO:0007669"/>
    <property type="project" value="UniProtKB-KW"/>
</dbReference>
<dbReference type="InterPro" id="IPR035094">
    <property type="entry name" value="EgtD"/>
</dbReference>
<evidence type="ECO:0000256" key="1">
    <source>
        <dbReference type="ARBA" id="ARBA00022603"/>
    </source>
</evidence>
<dbReference type="PANTHER" id="PTHR43397">
    <property type="entry name" value="ERGOTHIONEINE BIOSYNTHESIS PROTEIN 1"/>
    <property type="match status" value="1"/>
</dbReference>
<keyword evidence="2 4" id="KW-0808">Transferase</keyword>
<keyword evidence="5" id="KW-1185">Reference proteome</keyword>
<dbReference type="GO" id="GO:0032259">
    <property type="term" value="P:methylation"/>
    <property type="evidence" value="ECO:0007669"/>
    <property type="project" value="UniProtKB-KW"/>
</dbReference>
<dbReference type="InterPro" id="IPR029063">
    <property type="entry name" value="SAM-dependent_MTases_sf"/>
</dbReference>